<dbReference type="Pfam" id="PF08447">
    <property type="entry name" value="PAS_3"/>
    <property type="match status" value="1"/>
</dbReference>
<dbReference type="InterPro" id="IPR004089">
    <property type="entry name" value="MCPsignal_dom"/>
</dbReference>
<dbReference type="NCBIfam" id="TIGR00229">
    <property type="entry name" value="sensory_box"/>
    <property type="match status" value="1"/>
</dbReference>
<dbReference type="InterPro" id="IPR000014">
    <property type="entry name" value="PAS"/>
</dbReference>
<feature type="transmembrane region" description="Helical" evidence="5">
    <location>
        <begin position="144"/>
        <end position="163"/>
    </location>
</feature>
<comment type="caution">
    <text evidence="8">The sequence shown here is derived from an EMBL/GenBank/DDBJ whole genome shotgun (WGS) entry which is preliminary data.</text>
</comment>
<dbReference type="Gene3D" id="1.10.287.950">
    <property type="entry name" value="Methyl-accepting chemotaxis protein"/>
    <property type="match status" value="1"/>
</dbReference>
<dbReference type="SUPFAM" id="SSF58104">
    <property type="entry name" value="Methyl-accepting chemotaxis protein (MCP) signaling domain"/>
    <property type="match status" value="1"/>
</dbReference>
<feature type="transmembrane region" description="Helical" evidence="5">
    <location>
        <begin position="169"/>
        <end position="188"/>
    </location>
</feature>
<dbReference type="SMART" id="SM00283">
    <property type="entry name" value="MA"/>
    <property type="match status" value="1"/>
</dbReference>
<dbReference type="RefSeq" id="WP_189377333.1">
    <property type="nucleotide sequence ID" value="NZ_BNAH01000004.1"/>
</dbReference>
<dbReference type="Pfam" id="PF00015">
    <property type="entry name" value="MCPsignal"/>
    <property type="match status" value="1"/>
</dbReference>
<evidence type="ECO:0000313" key="9">
    <source>
        <dbReference type="Proteomes" id="UP000626370"/>
    </source>
</evidence>
<dbReference type="InterPro" id="IPR035965">
    <property type="entry name" value="PAS-like_dom_sf"/>
</dbReference>
<dbReference type="Proteomes" id="UP000626370">
    <property type="component" value="Unassembled WGS sequence"/>
</dbReference>
<dbReference type="PRINTS" id="PR00260">
    <property type="entry name" value="CHEMTRNSDUCR"/>
</dbReference>
<proteinExistence type="inferred from homology"/>
<evidence type="ECO:0000259" key="6">
    <source>
        <dbReference type="PROSITE" id="PS50111"/>
    </source>
</evidence>
<dbReference type="EMBL" id="BNAH01000004">
    <property type="protein sequence ID" value="GHE84803.1"/>
    <property type="molecule type" value="Genomic_DNA"/>
</dbReference>
<name>A0ABQ3ILR5_9GAMM</name>
<dbReference type="PANTHER" id="PTHR32089">
    <property type="entry name" value="METHYL-ACCEPTING CHEMOTAXIS PROTEIN MCPB"/>
    <property type="match status" value="1"/>
</dbReference>
<sequence length="515" mass="56617">MSTEKFFSASEILLSTTDLNSHITYANSNFCNIAGFTLDEMLGKPHNMVRHPDMPKAAFADLWAYIQRGDSWMGPVKNKCKNGDYYWVNAFVTPIKDKDGKVYEYQSVRTSPDRDVINRANNIYPQLRQNKTPTAIKYHTDKSLWVSNLLIITTLLSVIGFFLSDDNSLLLLFLSCMLLINTLVHTLWRQQYKAVVAESKGIFDNKLMSYLYSGNSDDIGTILLALKMRKAELNAVVGRVSDDSIAITAKAEKSATRGNDIASILKEQKNETDQVATAINEMSVTIQEISQVVTNASQASQQGLTITSEGQKVVTEMVNSINELSSQLTEVDTAITRLTEGIKSIETVLDEISSIADQTNLLALNAAIEAARAGEQGKGFAVVADEVRSLAMRSQQSTEQISKLLEVLQQESDFSIKSMSKGNQLSSHCVLLVGKTGASLTQIAKEVSAISDITLQIASSIEEQSVVAEQVNQNIVAISDMSSESENYGREAVQLSHGLLENLAEQQSLVIQFNN</sequence>
<keyword evidence="2 4" id="KW-0807">Transducer</keyword>
<feature type="domain" description="PAS" evidence="7">
    <location>
        <begin position="18"/>
        <end position="53"/>
    </location>
</feature>
<dbReference type="InterPro" id="IPR004090">
    <property type="entry name" value="Chemotax_Me-accpt_rcpt"/>
</dbReference>
<dbReference type="PROSITE" id="PS50111">
    <property type="entry name" value="CHEMOTAXIS_TRANSDUC_2"/>
    <property type="match status" value="1"/>
</dbReference>
<dbReference type="InterPro" id="IPR013655">
    <property type="entry name" value="PAS_fold_3"/>
</dbReference>
<protein>
    <submittedName>
        <fullName evidence="8">Methyl-accepting chemotaxis protein</fullName>
    </submittedName>
</protein>
<feature type="domain" description="Methyl-accepting transducer" evidence="6">
    <location>
        <begin position="243"/>
        <end position="479"/>
    </location>
</feature>
<dbReference type="SUPFAM" id="SSF55785">
    <property type="entry name" value="PYP-like sensor domain (PAS domain)"/>
    <property type="match status" value="1"/>
</dbReference>
<dbReference type="PROSITE" id="PS50112">
    <property type="entry name" value="PAS"/>
    <property type="match status" value="1"/>
</dbReference>
<keyword evidence="5" id="KW-0472">Membrane</keyword>
<evidence type="ECO:0000256" key="1">
    <source>
        <dbReference type="ARBA" id="ARBA00004370"/>
    </source>
</evidence>
<comment type="subcellular location">
    <subcellularLocation>
        <location evidence="1">Membrane</location>
    </subcellularLocation>
</comment>
<dbReference type="PANTHER" id="PTHR32089:SF112">
    <property type="entry name" value="LYSOZYME-LIKE PROTEIN-RELATED"/>
    <property type="match status" value="1"/>
</dbReference>
<organism evidence="8 9">
    <name type="scientific">Thalassotalea profundi</name>
    <dbReference type="NCBI Taxonomy" id="2036687"/>
    <lineage>
        <taxon>Bacteria</taxon>
        <taxon>Pseudomonadati</taxon>
        <taxon>Pseudomonadota</taxon>
        <taxon>Gammaproteobacteria</taxon>
        <taxon>Alteromonadales</taxon>
        <taxon>Colwelliaceae</taxon>
        <taxon>Thalassotalea</taxon>
    </lineage>
</organism>
<evidence type="ECO:0000256" key="2">
    <source>
        <dbReference type="ARBA" id="ARBA00023224"/>
    </source>
</evidence>
<dbReference type="CDD" id="cd11386">
    <property type="entry name" value="MCP_signal"/>
    <property type="match status" value="1"/>
</dbReference>
<keyword evidence="5" id="KW-1133">Transmembrane helix</keyword>
<accession>A0ABQ3ILR5</accession>
<evidence type="ECO:0000259" key="7">
    <source>
        <dbReference type="PROSITE" id="PS50112"/>
    </source>
</evidence>
<evidence type="ECO:0000256" key="5">
    <source>
        <dbReference type="SAM" id="Phobius"/>
    </source>
</evidence>
<evidence type="ECO:0000256" key="3">
    <source>
        <dbReference type="ARBA" id="ARBA00029447"/>
    </source>
</evidence>
<dbReference type="CDD" id="cd00130">
    <property type="entry name" value="PAS"/>
    <property type="match status" value="1"/>
</dbReference>
<comment type="similarity">
    <text evidence="3">Belongs to the methyl-accepting chemotaxis (MCP) protein family.</text>
</comment>
<evidence type="ECO:0000256" key="4">
    <source>
        <dbReference type="PROSITE-ProRule" id="PRU00284"/>
    </source>
</evidence>
<reference evidence="9" key="1">
    <citation type="journal article" date="2019" name="Int. J. Syst. Evol. Microbiol.">
        <title>The Global Catalogue of Microorganisms (GCM) 10K type strain sequencing project: providing services to taxonomists for standard genome sequencing and annotation.</title>
        <authorList>
            <consortium name="The Broad Institute Genomics Platform"/>
            <consortium name="The Broad Institute Genome Sequencing Center for Infectious Disease"/>
            <person name="Wu L."/>
            <person name="Ma J."/>
        </authorList>
    </citation>
    <scope>NUCLEOTIDE SEQUENCE [LARGE SCALE GENOMIC DNA]</scope>
    <source>
        <strain evidence="9">CGMCC 1.15922</strain>
    </source>
</reference>
<evidence type="ECO:0000313" key="8">
    <source>
        <dbReference type="EMBL" id="GHE84803.1"/>
    </source>
</evidence>
<dbReference type="Gene3D" id="3.30.450.20">
    <property type="entry name" value="PAS domain"/>
    <property type="match status" value="1"/>
</dbReference>
<keyword evidence="9" id="KW-1185">Reference proteome</keyword>
<keyword evidence="5" id="KW-0812">Transmembrane</keyword>
<gene>
    <name evidence="8" type="ORF">GCM10011501_12060</name>
</gene>